<accession>A0A0K2VE76</accession>
<name>A0A0K2VE76_LEPSM</name>
<protein>
    <submittedName>
        <fullName evidence="1">Uncharacterized protein</fullName>
    </submittedName>
</protein>
<dbReference type="EMBL" id="HACA01031314">
    <property type="protein sequence ID" value="CDW48675.1"/>
    <property type="molecule type" value="Transcribed_RNA"/>
</dbReference>
<proteinExistence type="predicted"/>
<sequence length="78" mass="9125">MSYTQFVSCTLFLVFLLWLFLKLDRGVLWSEKQSPLSYAEEDPMSARLLLLNLFFSLSSSDSYEPDEEEDDESDVEEE</sequence>
<organism evidence="1">
    <name type="scientific">Lepeophtheirus salmonis</name>
    <name type="common">Salmon louse</name>
    <name type="synonym">Caligus salmonis</name>
    <dbReference type="NCBI Taxonomy" id="72036"/>
    <lineage>
        <taxon>Eukaryota</taxon>
        <taxon>Metazoa</taxon>
        <taxon>Ecdysozoa</taxon>
        <taxon>Arthropoda</taxon>
        <taxon>Crustacea</taxon>
        <taxon>Multicrustacea</taxon>
        <taxon>Hexanauplia</taxon>
        <taxon>Copepoda</taxon>
        <taxon>Siphonostomatoida</taxon>
        <taxon>Caligidae</taxon>
        <taxon>Lepeophtheirus</taxon>
    </lineage>
</organism>
<evidence type="ECO:0000313" key="1">
    <source>
        <dbReference type="EMBL" id="CDW48675.1"/>
    </source>
</evidence>
<dbReference type="AlphaFoldDB" id="A0A0K2VE76"/>
<reference evidence="1" key="1">
    <citation type="submission" date="2014-05" db="EMBL/GenBank/DDBJ databases">
        <authorList>
            <person name="Chronopoulou M."/>
        </authorList>
    </citation>
    <scope>NUCLEOTIDE SEQUENCE</scope>
    <source>
        <tissue evidence="1">Whole organism</tissue>
    </source>
</reference>